<dbReference type="AlphaFoldDB" id="A0A974PWE6"/>
<dbReference type="Pfam" id="PF05433">
    <property type="entry name" value="Rick_17kDa_Anti"/>
    <property type="match status" value="1"/>
</dbReference>
<evidence type="ECO:0000313" key="5">
    <source>
        <dbReference type="EMBL" id="QRJ62449.1"/>
    </source>
</evidence>
<keyword evidence="2" id="KW-0472">Membrane</keyword>
<evidence type="ECO:0000256" key="2">
    <source>
        <dbReference type="ARBA" id="ARBA00023136"/>
    </source>
</evidence>
<reference evidence="5" key="1">
    <citation type="submission" date="2020-11" db="EMBL/GenBank/DDBJ databases">
        <title>Azospira restricta DSM 18626 genome sequence.</title>
        <authorList>
            <person name="Moe W.M."/>
        </authorList>
    </citation>
    <scope>NUCLEOTIDE SEQUENCE</scope>
    <source>
        <strain evidence="5">DSM 18626</strain>
    </source>
</reference>
<dbReference type="KEGG" id="ares:IWH25_11705"/>
<evidence type="ECO:0000256" key="3">
    <source>
        <dbReference type="SAM" id="MobiDB-lite"/>
    </source>
</evidence>
<dbReference type="InterPro" id="IPR008816">
    <property type="entry name" value="Gly_zipper_2TM_dom"/>
</dbReference>
<name>A0A974PWE6_9RHOO</name>
<gene>
    <name evidence="5" type="ORF">IWH25_11705</name>
</gene>
<comment type="subcellular location">
    <subcellularLocation>
        <location evidence="1">Membrane</location>
    </subcellularLocation>
</comment>
<dbReference type="InterPro" id="IPR051407">
    <property type="entry name" value="Bact_OM_lipoprot/Surf_antigen"/>
</dbReference>
<evidence type="ECO:0000256" key="1">
    <source>
        <dbReference type="ARBA" id="ARBA00004370"/>
    </source>
</evidence>
<protein>
    <submittedName>
        <fullName evidence="5">Glycine zipper 2TM domain-containing protein</fullName>
    </submittedName>
</protein>
<dbReference type="Proteomes" id="UP000663444">
    <property type="component" value="Chromosome"/>
</dbReference>
<dbReference type="EMBL" id="CP064781">
    <property type="protein sequence ID" value="QRJ62449.1"/>
    <property type="molecule type" value="Genomic_DNA"/>
</dbReference>
<dbReference type="PANTHER" id="PTHR35603:SF2">
    <property type="entry name" value="OUTER MEMBRANE LIPOPROTEIN"/>
    <property type="match status" value="1"/>
</dbReference>
<evidence type="ECO:0000259" key="4">
    <source>
        <dbReference type="Pfam" id="PF05433"/>
    </source>
</evidence>
<accession>A0A974PWE6</accession>
<keyword evidence="6" id="KW-1185">Reference proteome</keyword>
<feature type="region of interest" description="Disordered" evidence="3">
    <location>
        <begin position="77"/>
        <end position="119"/>
    </location>
</feature>
<feature type="domain" description="Glycine zipper 2TM" evidence="4">
    <location>
        <begin position="168"/>
        <end position="209"/>
    </location>
</feature>
<proteinExistence type="predicted"/>
<dbReference type="GO" id="GO:0019867">
    <property type="term" value="C:outer membrane"/>
    <property type="evidence" value="ECO:0007669"/>
    <property type="project" value="InterPro"/>
</dbReference>
<organism evidence="5 6">
    <name type="scientific">Azospira restricta</name>
    <dbReference type="NCBI Taxonomy" id="404405"/>
    <lineage>
        <taxon>Bacteria</taxon>
        <taxon>Pseudomonadati</taxon>
        <taxon>Pseudomonadota</taxon>
        <taxon>Betaproteobacteria</taxon>
        <taxon>Rhodocyclales</taxon>
        <taxon>Rhodocyclaceae</taxon>
        <taxon>Azospira</taxon>
    </lineage>
</organism>
<dbReference type="PANTHER" id="PTHR35603">
    <property type="match status" value="1"/>
</dbReference>
<evidence type="ECO:0000313" key="6">
    <source>
        <dbReference type="Proteomes" id="UP000663444"/>
    </source>
</evidence>
<dbReference type="RefSeq" id="WP_203385981.1">
    <property type="nucleotide sequence ID" value="NZ_CP064781.1"/>
</dbReference>
<sequence>METAPLARKPHPMILVAAASVTALSLTGVAALAGWLPVRGEAPAAPVTAAAPATQAAPAITTARSETPATLQIPAGSTITVEPKRQASTPRAPARTTSTVSQEAPHEPAPRATRVATQPVNDSGIYVENARPAQPPSQPAAQAQATCHDCGTVEAVREIAGKGEGTGLGAIAGGVLGGLLGSQVGGGNGKKAMAVVGAAGGAYAGHEVEKRMRGETQYEITVRFDDGRTRTYTETQAPQLQNGDRVRLANGRLVML</sequence>